<accession>A0A165KTG5</accession>
<dbReference type="InterPro" id="IPR024338">
    <property type="entry name" value="MID1/Yam8"/>
</dbReference>
<reference evidence="2 3" key="1">
    <citation type="journal article" date="2016" name="Mol. Biol. Evol.">
        <title>Comparative Genomics of Early-Diverging Mushroom-Forming Fungi Provides Insights into the Origins of Lignocellulose Decay Capabilities.</title>
        <authorList>
            <person name="Nagy L.G."/>
            <person name="Riley R."/>
            <person name="Tritt A."/>
            <person name="Adam C."/>
            <person name="Daum C."/>
            <person name="Floudas D."/>
            <person name="Sun H."/>
            <person name="Yadav J.S."/>
            <person name="Pangilinan J."/>
            <person name="Larsson K.H."/>
            <person name="Matsuura K."/>
            <person name="Barry K."/>
            <person name="Labutti K."/>
            <person name="Kuo R."/>
            <person name="Ohm R.A."/>
            <person name="Bhattacharya S.S."/>
            <person name="Shirouzu T."/>
            <person name="Yoshinaga Y."/>
            <person name="Martin F.M."/>
            <person name="Grigoriev I.V."/>
            <person name="Hibbett D.S."/>
        </authorList>
    </citation>
    <scope>NUCLEOTIDE SEQUENCE [LARGE SCALE GENOMIC DNA]</scope>
    <source>
        <strain evidence="2 3">L-15889</strain>
    </source>
</reference>
<evidence type="ECO:0000256" key="1">
    <source>
        <dbReference type="SAM" id="SignalP"/>
    </source>
</evidence>
<feature type="signal peptide" evidence="1">
    <location>
        <begin position="1"/>
        <end position="18"/>
    </location>
</feature>
<name>A0A165KTG5_9APHY</name>
<proteinExistence type="predicted"/>
<evidence type="ECO:0008006" key="4">
    <source>
        <dbReference type="Google" id="ProtNLM"/>
    </source>
</evidence>
<keyword evidence="1" id="KW-0732">Signal</keyword>
<dbReference type="STRING" id="1314783.A0A165KTG5"/>
<dbReference type="Pfam" id="PF12929">
    <property type="entry name" value="Mid1"/>
    <property type="match status" value="1"/>
</dbReference>
<protein>
    <recommendedName>
        <fullName evidence="4">FZ domain-containing protein</fullName>
    </recommendedName>
</protein>
<evidence type="ECO:0000313" key="3">
    <source>
        <dbReference type="Proteomes" id="UP000076727"/>
    </source>
</evidence>
<dbReference type="GO" id="GO:0098703">
    <property type="term" value="P:calcium ion import across plasma membrane"/>
    <property type="evidence" value="ECO:0007669"/>
    <property type="project" value="InterPro"/>
</dbReference>
<dbReference type="AlphaFoldDB" id="A0A165KTG5"/>
<organism evidence="2 3">
    <name type="scientific">Daedalea quercina L-15889</name>
    <dbReference type="NCBI Taxonomy" id="1314783"/>
    <lineage>
        <taxon>Eukaryota</taxon>
        <taxon>Fungi</taxon>
        <taxon>Dikarya</taxon>
        <taxon>Basidiomycota</taxon>
        <taxon>Agaricomycotina</taxon>
        <taxon>Agaricomycetes</taxon>
        <taxon>Polyporales</taxon>
        <taxon>Fomitopsis</taxon>
    </lineage>
</organism>
<dbReference type="EMBL" id="KV429173">
    <property type="protein sequence ID" value="KZT63560.1"/>
    <property type="molecule type" value="Genomic_DNA"/>
</dbReference>
<gene>
    <name evidence="2" type="ORF">DAEQUDRAFT_770506</name>
</gene>
<dbReference type="PANTHER" id="PTHR39142">
    <property type="entry name" value="MID1P"/>
    <property type="match status" value="1"/>
</dbReference>
<keyword evidence="3" id="KW-1185">Reference proteome</keyword>
<dbReference type="PANTHER" id="PTHR39142:SF1">
    <property type="entry name" value="AEL197CP"/>
    <property type="match status" value="1"/>
</dbReference>
<sequence>MLLPRTLLCLAQAWLVLADTQLVLNQLQTFSATSSPLMYALPASSNPISVSVALCSYPQSTAPRFFVSNGSVTEPGPDDLGEGDVFEIGLEDEYLLGNITVQVTNSGVLAVYNATNTSFEVGVSDEGPIHQVLNELPLFSDSTANQLLAFSPPFSSSNISSPSYPNYTLPAAILTFPPEPQSPPDYSLFIAATTSSAFVSLPRTGCAFRDSASNIGHYVTPSQSEGLWLRDADGWRWQWFVNGLVPRTNYTVYAVKNETQVTEPIYFATKSPAFSCPIVYGLPFCPSVGYAAPVSNNDAASGVTVAELPSDFTGNLTSGLANFTTMLTTIACGRDLYSPLVTCADCQAAYRNWICAVSLPRCAEYASTSSSSAASTSTAIQGGAQQPLVTATPALSLASASNPRATGLPVYAENYTVVLPCLEVCNAADRACPPFLGFQCPLPQFTASMSYGVGYIDAGVEGVVGGGSTGASTDRWGNVWCNGLGVV</sequence>
<dbReference type="OrthoDB" id="5405745at2759"/>
<dbReference type="GO" id="GO:0005262">
    <property type="term" value="F:calcium channel activity"/>
    <property type="evidence" value="ECO:0007669"/>
    <property type="project" value="InterPro"/>
</dbReference>
<evidence type="ECO:0000313" key="2">
    <source>
        <dbReference type="EMBL" id="KZT63560.1"/>
    </source>
</evidence>
<dbReference type="Proteomes" id="UP000076727">
    <property type="component" value="Unassembled WGS sequence"/>
</dbReference>
<feature type="chain" id="PRO_5007861209" description="FZ domain-containing protein" evidence="1">
    <location>
        <begin position="19"/>
        <end position="487"/>
    </location>
</feature>